<accession>A0AAJ0BN10</accession>
<dbReference type="InterPro" id="IPR021514">
    <property type="entry name" value="DUF3176"/>
</dbReference>
<evidence type="ECO:0000313" key="2">
    <source>
        <dbReference type="EMBL" id="KAK1760218.1"/>
    </source>
</evidence>
<feature type="transmembrane region" description="Helical" evidence="1">
    <location>
        <begin position="51"/>
        <end position="73"/>
    </location>
</feature>
<keyword evidence="1" id="KW-0472">Membrane</keyword>
<keyword evidence="3" id="KW-1185">Reference proteome</keyword>
<reference evidence="2" key="1">
    <citation type="submission" date="2023-06" db="EMBL/GenBank/DDBJ databases">
        <title>Genome-scale phylogeny and comparative genomics of the fungal order Sordariales.</title>
        <authorList>
            <consortium name="Lawrence Berkeley National Laboratory"/>
            <person name="Hensen N."/>
            <person name="Bonometti L."/>
            <person name="Westerberg I."/>
            <person name="Brannstrom I.O."/>
            <person name="Guillou S."/>
            <person name="Cros-Aarteil S."/>
            <person name="Calhoun S."/>
            <person name="Haridas S."/>
            <person name="Kuo A."/>
            <person name="Mondo S."/>
            <person name="Pangilinan J."/>
            <person name="Riley R."/>
            <person name="Labutti K."/>
            <person name="Andreopoulos B."/>
            <person name="Lipzen A."/>
            <person name="Chen C."/>
            <person name="Yanf M."/>
            <person name="Daum C."/>
            <person name="Ng V."/>
            <person name="Clum A."/>
            <person name="Steindorff A."/>
            <person name="Ohm R."/>
            <person name="Martin F."/>
            <person name="Silar P."/>
            <person name="Natvig D."/>
            <person name="Lalanne C."/>
            <person name="Gautier V."/>
            <person name="Ament-Velasquez S.L."/>
            <person name="Kruys A."/>
            <person name="Hutchinson M.I."/>
            <person name="Powell A.J."/>
            <person name="Barry K."/>
            <person name="Miller A.N."/>
            <person name="Grigoriev I.V."/>
            <person name="Debuchy R."/>
            <person name="Gladieux P."/>
            <person name="Thoren M.H."/>
            <person name="Johannesson H."/>
        </authorList>
    </citation>
    <scope>NUCLEOTIDE SEQUENCE</scope>
    <source>
        <strain evidence="2">PSN4</strain>
    </source>
</reference>
<feature type="transmembrane region" description="Helical" evidence="1">
    <location>
        <begin position="449"/>
        <end position="471"/>
    </location>
</feature>
<dbReference type="PANTHER" id="PTHR35394">
    <property type="entry name" value="DUF3176 DOMAIN-CONTAINING PROTEIN"/>
    <property type="match status" value="1"/>
</dbReference>
<keyword evidence="1" id="KW-0812">Transmembrane</keyword>
<sequence length="563" mass="58723">MTALAQFAYMVPLIAALGQLRWLRARDPRTLSEFVALDQAARGYANILPALLGRGGIMAVVGGLLIVLGLLVFPATQQAIGYRTGLVPGQETATAARLVSLTEGHDIIGDWRKAAALQQAVLGSSASSKTSGGITCPTGDCAFPLFTSLAVCSRTSNITSMLTVGREPDQRWTGTNSTTTYSGTLPGGLSLVTPNRASLGFGVPSSPRPVSDKSPALVLLDLYAVYTTPGPDERNAPTFSAAEVVFSWCIQQISADVSAGVVTLATTPIDGTLVGDGGRNVSLAAQFQSAGNARNTTICLPGAEPQSSACSHGVNVTLRTTTETDQDELFTIGQVQSLRLSRTLAQIFGGIDRPIPRGGDFFIPTDSSDNSLLQLDGNTASLMAAKFATTIFNTTATVPSDSSRAGEGIQTTAETIASSISHLLRTDPSAAEDVTGTTLTHSTIIAVTWPWLSFIVAEVVGVALFLTIVAIQTRRADIPVLKTDTLATMLALDGDVRKVLGAAVATAGEMRDWAGRLNVVLERDMESGRNHNGGGPVSLAAVKDAAFASLTFAGGSRGWVRVK</sequence>
<dbReference type="Pfam" id="PF11374">
    <property type="entry name" value="DUF3176"/>
    <property type="match status" value="1"/>
</dbReference>
<gene>
    <name evidence="2" type="ORF">QBC47DRAFT_396218</name>
</gene>
<organism evidence="2 3">
    <name type="scientific">Echria macrotheca</name>
    <dbReference type="NCBI Taxonomy" id="438768"/>
    <lineage>
        <taxon>Eukaryota</taxon>
        <taxon>Fungi</taxon>
        <taxon>Dikarya</taxon>
        <taxon>Ascomycota</taxon>
        <taxon>Pezizomycotina</taxon>
        <taxon>Sordariomycetes</taxon>
        <taxon>Sordariomycetidae</taxon>
        <taxon>Sordariales</taxon>
        <taxon>Schizotheciaceae</taxon>
        <taxon>Echria</taxon>
    </lineage>
</organism>
<dbReference type="PANTHER" id="PTHR35394:SF5">
    <property type="entry name" value="DUF3176 DOMAIN-CONTAINING PROTEIN"/>
    <property type="match status" value="1"/>
</dbReference>
<evidence type="ECO:0000256" key="1">
    <source>
        <dbReference type="SAM" id="Phobius"/>
    </source>
</evidence>
<keyword evidence="1" id="KW-1133">Transmembrane helix</keyword>
<comment type="caution">
    <text evidence="2">The sequence shown here is derived from an EMBL/GenBank/DDBJ whole genome shotgun (WGS) entry which is preliminary data.</text>
</comment>
<name>A0AAJ0BN10_9PEZI</name>
<dbReference type="EMBL" id="MU839827">
    <property type="protein sequence ID" value="KAK1760218.1"/>
    <property type="molecule type" value="Genomic_DNA"/>
</dbReference>
<dbReference type="Proteomes" id="UP001239445">
    <property type="component" value="Unassembled WGS sequence"/>
</dbReference>
<protein>
    <submittedName>
        <fullName evidence="2">Uncharacterized protein</fullName>
    </submittedName>
</protein>
<dbReference type="AlphaFoldDB" id="A0AAJ0BN10"/>
<proteinExistence type="predicted"/>
<evidence type="ECO:0000313" key="3">
    <source>
        <dbReference type="Proteomes" id="UP001239445"/>
    </source>
</evidence>